<feature type="region of interest" description="Disordered" evidence="1">
    <location>
        <begin position="1"/>
        <end position="61"/>
    </location>
</feature>
<feature type="region of interest" description="Disordered" evidence="1">
    <location>
        <begin position="409"/>
        <end position="476"/>
    </location>
</feature>
<dbReference type="AlphaFoldDB" id="A0A1Y2F2M3"/>
<feature type="compositionally biased region" description="Basic and acidic residues" evidence="1">
    <location>
        <begin position="127"/>
        <end position="141"/>
    </location>
</feature>
<protein>
    <submittedName>
        <fullName evidence="2">Uncharacterized protein</fullName>
    </submittedName>
</protein>
<feature type="compositionally biased region" description="Polar residues" evidence="1">
    <location>
        <begin position="422"/>
        <end position="444"/>
    </location>
</feature>
<sequence length="476" mass="52144">MTSPSGSKASNSSTAPSTASRKQALAMPLQSPQHSLRGRSATVTGTPTSRFPQPRQHSFQSAWTSNDLAASDRQVFSVPSTNSGSRPLSLAQKVKRFLTTRSRPNLKEDAGPISPLGSVPQLPITRLDTRSRGDTGQRIRSDPISLSTSNLFKPPRTSDGSFVTAREYLSLDPPPASYRISSPTARESDTLLQLLRLQTGAPSTTDLREPDTPSLKQMETQLDDPDIAALRTKTAAFITSLKTSTSDFDSVLTSLVMFQRETESAIIRRMSAERRKRKPLPYKDLYRSSEETSVSPTDYPSEFLTCVGGRTTTGVDGQRGTIDQVTHLQPPPPNFSIPWHQQRPSSDLVLPPPALEPKDKTLLDSSGIEADKTPLQVRRCVRKNSEDRQRNRKSTVIEARCYTASTSFHEPIPVSPEKARSSVCTTPRSPQTASPNLTAASTKTGAPESAHRPSYERRRRVPSSTEGKSDCSVLFV</sequence>
<evidence type="ECO:0000313" key="2">
    <source>
        <dbReference type="EMBL" id="ORY77734.1"/>
    </source>
</evidence>
<organism evidence="2 3">
    <name type="scientific">Protomyces lactucae-debilis</name>
    <dbReference type="NCBI Taxonomy" id="2754530"/>
    <lineage>
        <taxon>Eukaryota</taxon>
        <taxon>Fungi</taxon>
        <taxon>Dikarya</taxon>
        <taxon>Ascomycota</taxon>
        <taxon>Taphrinomycotina</taxon>
        <taxon>Taphrinomycetes</taxon>
        <taxon>Taphrinales</taxon>
        <taxon>Protomycetaceae</taxon>
        <taxon>Protomyces</taxon>
    </lineage>
</organism>
<feature type="compositionally biased region" description="Polar residues" evidence="1">
    <location>
        <begin position="41"/>
        <end position="61"/>
    </location>
</feature>
<comment type="caution">
    <text evidence="2">The sequence shown here is derived from an EMBL/GenBank/DDBJ whole genome shotgun (WGS) entry which is preliminary data.</text>
</comment>
<accession>A0A1Y2F2M3</accession>
<feature type="region of interest" description="Disordered" evidence="1">
    <location>
        <begin position="127"/>
        <end position="157"/>
    </location>
</feature>
<name>A0A1Y2F2M3_PROLT</name>
<dbReference type="GeneID" id="63788128"/>
<evidence type="ECO:0000313" key="3">
    <source>
        <dbReference type="Proteomes" id="UP000193685"/>
    </source>
</evidence>
<feature type="compositionally biased region" description="Low complexity" evidence="1">
    <location>
        <begin position="1"/>
        <end position="20"/>
    </location>
</feature>
<proteinExistence type="predicted"/>
<keyword evidence="3" id="KW-1185">Reference proteome</keyword>
<gene>
    <name evidence="2" type="ORF">BCR37DRAFT_394827</name>
</gene>
<dbReference type="RefSeq" id="XP_040723119.1">
    <property type="nucleotide sequence ID" value="XM_040871529.1"/>
</dbReference>
<feature type="region of interest" description="Disordered" evidence="1">
    <location>
        <begin position="200"/>
        <end position="223"/>
    </location>
</feature>
<dbReference type="Proteomes" id="UP000193685">
    <property type="component" value="Unassembled WGS sequence"/>
</dbReference>
<reference evidence="2 3" key="1">
    <citation type="submission" date="2016-07" db="EMBL/GenBank/DDBJ databases">
        <title>Pervasive Adenine N6-methylation of Active Genes in Fungi.</title>
        <authorList>
            <consortium name="DOE Joint Genome Institute"/>
            <person name="Mondo S.J."/>
            <person name="Dannebaum R.O."/>
            <person name="Kuo R.C."/>
            <person name="Labutti K."/>
            <person name="Haridas S."/>
            <person name="Kuo A."/>
            <person name="Salamov A."/>
            <person name="Ahrendt S.R."/>
            <person name="Lipzen A."/>
            <person name="Sullivan W."/>
            <person name="Andreopoulos W.B."/>
            <person name="Clum A."/>
            <person name="Lindquist E."/>
            <person name="Daum C."/>
            <person name="Ramamoorthy G.K."/>
            <person name="Gryganskyi A."/>
            <person name="Culley D."/>
            <person name="Magnuson J.K."/>
            <person name="James T.Y."/>
            <person name="O'Malley M.A."/>
            <person name="Stajich J.E."/>
            <person name="Spatafora J.W."/>
            <person name="Visel A."/>
            <person name="Grigoriev I.V."/>
        </authorList>
    </citation>
    <scope>NUCLEOTIDE SEQUENCE [LARGE SCALE GENOMIC DNA]</scope>
    <source>
        <strain evidence="2 3">12-1054</strain>
    </source>
</reference>
<dbReference type="EMBL" id="MCFI01000019">
    <property type="protein sequence ID" value="ORY77734.1"/>
    <property type="molecule type" value="Genomic_DNA"/>
</dbReference>
<evidence type="ECO:0000256" key="1">
    <source>
        <dbReference type="SAM" id="MobiDB-lite"/>
    </source>
</evidence>